<dbReference type="Gene3D" id="1.10.3720.10">
    <property type="entry name" value="MetI-like"/>
    <property type="match status" value="1"/>
</dbReference>
<feature type="domain" description="ABC transmembrane type-1" evidence="8">
    <location>
        <begin position="177"/>
        <end position="372"/>
    </location>
</feature>
<evidence type="ECO:0000313" key="17">
    <source>
        <dbReference type="Proteomes" id="UP000254088"/>
    </source>
</evidence>
<evidence type="ECO:0000313" key="10">
    <source>
        <dbReference type="EMBL" id="GDH43632.1"/>
    </source>
</evidence>
<feature type="transmembrane region" description="Helical" evidence="7">
    <location>
        <begin position="324"/>
        <end position="347"/>
    </location>
</feature>
<evidence type="ECO:0000259" key="8">
    <source>
        <dbReference type="PROSITE" id="PS50928"/>
    </source>
</evidence>
<proteinExistence type="inferred from homology"/>
<organism evidence="11 15">
    <name type="scientific">Escherichia coli</name>
    <dbReference type="NCBI Taxonomy" id="562"/>
    <lineage>
        <taxon>Bacteria</taxon>
        <taxon>Pseudomonadati</taxon>
        <taxon>Pseudomonadota</taxon>
        <taxon>Gammaproteobacteria</taxon>
        <taxon>Enterobacterales</taxon>
        <taxon>Enterobacteriaceae</taxon>
        <taxon>Escherichia</taxon>
    </lineage>
</organism>
<dbReference type="GO" id="GO:0055085">
    <property type="term" value="P:transmembrane transport"/>
    <property type="evidence" value="ECO:0007669"/>
    <property type="project" value="InterPro"/>
</dbReference>
<feature type="transmembrane region" description="Helical" evidence="7">
    <location>
        <begin position="72"/>
        <end position="90"/>
    </location>
</feature>
<dbReference type="Proteomes" id="UP000512182">
    <property type="component" value="Chromosome"/>
</dbReference>
<evidence type="ECO:0000313" key="13">
    <source>
        <dbReference type="EMBL" id="QLY96621.1"/>
    </source>
</evidence>
<dbReference type="EMBL" id="UGEX01000001">
    <property type="protein sequence ID" value="STL90644.1"/>
    <property type="molecule type" value="Genomic_DNA"/>
</dbReference>
<comment type="subcellular location">
    <subcellularLocation>
        <location evidence="1">Cell inner membrane</location>
        <topology evidence="1">Multi-pass membrane protein</topology>
    </subcellularLocation>
    <subcellularLocation>
        <location evidence="7">Cell membrane</location>
        <topology evidence="7">Multi-pass membrane protein</topology>
    </subcellularLocation>
</comment>
<dbReference type="EMBL" id="CP056794">
    <property type="protein sequence ID" value="QLY96621.1"/>
    <property type="molecule type" value="Genomic_DNA"/>
</dbReference>
<dbReference type="FunFam" id="1.10.3720.10:FF:000060">
    <property type="entry name" value="Inner membrane ABC transporter permease YehY"/>
    <property type="match status" value="1"/>
</dbReference>
<dbReference type="GO" id="GO:0031460">
    <property type="term" value="P:glycine betaine transport"/>
    <property type="evidence" value="ECO:0007669"/>
    <property type="project" value="TreeGrafter"/>
</dbReference>
<evidence type="ECO:0000256" key="3">
    <source>
        <dbReference type="ARBA" id="ARBA00022519"/>
    </source>
</evidence>
<dbReference type="CDD" id="cd06261">
    <property type="entry name" value="TM_PBP2"/>
    <property type="match status" value="1"/>
</dbReference>
<comment type="similarity">
    <text evidence="7">Belongs to the binding-protein-dependent transport system permease family.</text>
</comment>
<dbReference type="PROSITE" id="PS50928">
    <property type="entry name" value="ABC_TM1"/>
    <property type="match status" value="1"/>
</dbReference>
<feature type="transmembrane region" description="Helical" evidence="7">
    <location>
        <begin position="135"/>
        <end position="153"/>
    </location>
</feature>
<feature type="transmembrane region" description="Helical" evidence="7">
    <location>
        <begin position="258"/>
        <end position="278"/>
    </location>
</feature>
<dbReference type="EMBL" id="JABWMK020000045">
    <property type="protein sequence ID" value="MBB2468485.1"/>
    <property type="molecule type" value="Genomic_DNA"/>
</dbReference>
<dbReference type="Proteomes" id="UP000303027">
    <property type="component" value="Unassembled WGS sequence"/>
</dbReference>
<dbReference type="AlphaFoldDB" id="A0A0B0VVK6"/>
<feature type="transmembrane region" description="Helical" evidence="7">
    <location>
        <begin position="102"/>
        <end position="123"/>
    </location>
</feature>
<dbReference type="EMBL" id="LGZN01000022">
    <property type="protein sequence ID" value="KNF70295.1"/>
    <property type="molecule type" value="Genomic_DNA"/>
</dbReference>
<evidence type="ECO:0000256" key="1">
    <source>
        <dbReference type="ARBA" id="ARBA00004429"/>
    </source>
</evidence>
<reference evidence="9 16" key="2">
    <citation type="journal article" date="2018" name="MBio">
        <title>Genomic Analysis of Hospital Plumbing Reveals Diverse Reservoir of Bacterial Plasmids Conferring Carbapenem Resistance.</title>
        <authorList>
            <consortium name="NISC Comparative Sequencing Program"/>
            <person name="Weingarten R.A."/>
            <person name="Johnson R.C."/>
            <person name="Conlan S."/>
            <person name="Ramsburg A.M."/>
            <person name="Dekker J.P."/>
            <person name="Lau A.F."/>
            <person name="Khil P."/>
            <person name="Odom R.T."/>
            <person name="Deming C."/>
            <person name="Park M."/>
            <person name="Thomas P.J."/>
            <person name="Henderson D.K."/>
            <person name="Palmore T.N."/>
            <person name="Segre J.A."/>
            <person name="Frank K.M."/>
        </authorList>
    </citation>
    <scope>NUCLEOTIDE SEQUENCE [LARGE SCALE GENOMIC DNA]</scope>
    <source>
        <strain evidence="9 16">ECONIH4</strain>
    </source>
</reference>
<sequence length="385" mass="41218">MTYLRINPVLALLLLLTAIAAALPFISYAPNRLVSGEGRHLWQLWPQTIWMLVGVGCAWLTACFIPAKKGSIFALILAQFVFVLLVWGAGKAATQLAQNGSALARTSLGSGFWLAAALALLACSDAIRRISTHPLWRWLLHMQIAIIPLWLLYSGTLNDLSLMKEYANRQDVFDDALAQHLTLLFGAVLPALVIGVPLGIWCYFSTARQGAIFSLLNVIQTVPSVALFGLLIAPLAALVTAFPWLGKLGIAGTGMTPALIALVLYALLPLVRGVVVGLNQIPRDVLESARAMGMSGARRFLHVQLPLALPVFLRSLRVVMVQTVGMAVIAALIGAGGFGALVFQGLLSSAIDLVLLGVIPVIVLAVLTDALFDLLIALLKVKRND</sequence>
<evidence type="ECO:0000313" key="11">
    <source>
        <dbReference type="EMBL" id="KNF70295.1"/>
    </source>
</evidence>
<accession>A0A0B0VVK6</accession>
<reference evidence="13 19" key="5">
    <citation type="submission" date="2020-06" db="EMBL/GenBank/DDBJ databases">
        <title>REHAB project genomes.</title>
        <authorList>
            <person name="Shaw L.P."/>
        </authorList>
    </citation>
    <scope>NUCLEOTIDE SEQUENCE [LARGE SCALE GENOMIC DNA]</scope>
    <source>
        <strain evidence="13 19">RHBSTW-00177</strain>
    </source>
</reference>
<reference evidence="11 15" key="1">
    <citation type="submission" date="2015-07" db="EMBL/GenBank/DDBJ databases">
        <title>Genome sequences of 64 non-O157:H7 Shiga toxin-producing Escherichia coli strains.</title>
        <authorList>
            <person name="Gonzalez-Escalona N."/>
            <person name="Toro M."/>
            <person name="Timme R."/>
            <person name="Payne J."/>
        </authorList>
    </citation>
    <scope>NUCLEOTIDE SEQUENCE [LARGE SCALE GENOMIC DNA]</scope>
    <source>
        <strain evidence="11 15">CFSAN026843</strain>
    </source>
</reference>
<dbReference type="Proteomes" id="UP000239554">
    <property type="component" value="Chromosome"/>
</dbReference>
<keyword evidence="6 7" id="KW-0472">Membrane</keyword>
<evidence type="ECO:0000256" key="4">
    <source>
        <dbReference type="ARBA" id="ARBA00022692"/>
    </source>
</evidence>
<dbReference type="PANTHER" id="PTHR30177:SF30">
    <property type="entry name" value="GLYCINE BETAINE UPTAKE SYSTEM PERMEASE PROTEIN YEHY"/>
    <property type="match status" value="1"/>
</dbReference>
<keyword evidence="3" id="KW-1003">Cell membrane</keyword>
<reference evidence="10 18" key="3">
    <citation type="submission" date="2018-04" db="EMBL/GenBank/DDBJ databases">
        <title>Large scale genomics of bovine and human commensal E. coli to reveal the emerging process of EHEC.</title>
        <authorList>
            <person name="Arimizu Y."/>
            <person name="Ogura Y."/>
        </authorList>
    </citation>
    <scope>NUCLEOTIDE SEQUENCE [LARGE SCALE GENOMIC DNA]</scope>
    <source>
        <strain evidence="10 18">KK-P061</strain>
    </source>
</reference>
<dbReference type="InterPro" id="IPR000515">
    <property type="entry name" value="MetI-like"/>
</dbReference>
<evidence type="ECO:0000313" key="9">
    <source>
        <dbReference type="EMBL" id="AUY05091.1"/>
    </source>
</evidence>
<evidence type="ECO:0000256" key="2">
    <source>
        <dbReference type="ARBA" id="ARBA00022448"/>
    </source>
</evidence>
<evidence type="ECO:0000313" key="15">
    <source>
        <dbReference type="Proteomes" id="UP000037564"/>
    </source>
</evidence>
<dbReference type="SUPFAM" id="SSF161098">
    <property type="entry name" value="MetI-like"/>
    <property type="match status" value="1"/>
</dbReference>
<keyword evidence="5 7" id="KW-1133">Transmembrane helix</keyword>
<keyword evidence="3" id="KW-0997">Cell inner membrane</keyword>
<evidence type="ECO:0000256" key="6">
    <source>
        <dbReference type="ARBA" id="ARBA00023136"/>
    </source>
</evidence>
<reference evidence="12 20" key="6">
    <citation type="submission" date="2020-08" db="EMBL/GenBank/DDBJ databases">
        <title>Draft genome sequences of isolates of diverse host origin from the E. coli Reference Center.</title>
        <authorList>
            <person name="Lacher D.W."/>
            <person name="Mammel M.K."/>
            <person name="Gangiredla J."/>
            <person name="Gebru S.T."/>
            <person name="Barnaba T.J."/>
            <person name="Majowicz S.A."/>
            <person name="Dudley E.G."/>
        </authorList>
    </citation>
    <scope>NUCLEOTIDE SEQUENCE [LARGE SCALE GENOMIC DNA]</scope>
    <source>
        <strain evidence="12 20">10.0349</strain>
    </source>
</reference>
<dbReference type="GO" id="GO:0005886">
    <property type="term" value="C:plasma membrane"/>
    <property type="evidence" value="ECO:0007669"/>
    <property type="project" value="UniProtKB-SubCell"/>
</dbReference>
<gene>
    <name evidence="10" type="primary">yehY</name>
    <name evidence="10" type="ORF">BvCmsKKP061_02461</name>
    <name evidence="9" type="ORF">C3F40_27075</name>
    <name evidence="12" type="ORF">HEP30_020640</name>
    <name evidence="13" type="ORF">HV109_08150</name>
    <name evidence="14" type="ORF">NCTC10429_02817</name>
    <name evidence="11" type="ORF">WR15_09785</name>
</gene>
<dbReference type="InterPro" id="IPR051204">
    <property type="entry name" value="ABC_transp_perm/SBD"/>
</dbReference>
<evidence type="ECO:0000256" key="7">
    <source>
        <dbReference type="RuleBase" id="RU363032"/>
    </source>
</evidence>
<evidence type="ECO:0000313" key="14">
    <source>
        <dbReference type="EMBL" id="STL90644.1"/>
    </source>
</evidence>
<reference evidence="14 17" key="4">
    <citation type="submission" date="2018-06" db="EMBL/GenBank/DDBJ databases">
        <authorList>
            <consortium name="Pathogen Informatics"/>
            <person name="Doyle S."/>
        </authorList>
    </citation>
    <scope>NUCLEOTIDE SEQUENCE [LARGE SCALE GENOMIC DNA]</scope>
    <source>
        <strain evidence="14 17">NCTC10429</strain>
    </source>
</reference>
<dbReference type="Proteomes" id="UP000037564">
    <property type="component" value="Unassembled WGS sequence"/>
</dbReference>
<dbReference type="EMBL" id="BFXY01000074">
    <property type="protein sequence ID" value="GDH43632.1"/>
    <property type="molecule type" value="Genomic_DNA"/>
</dbReference>
<keyword evidence="2 7" id="KW-0813">Transport</keyword>
<evidence type="ECO:0000313" key="12">
    <source>
        <dbReference type="EMBL" id="MBB2468485.1"/>
    </source>
</evidence>
<dbReference type="InterPro" id="IPR035906">
    <property type="entry name" value="MetI-like_sf"/>
</dbReference>
<evidence type="ECO:0000313" key="18">
    <source>
        <dbReference type="Proteomes" id="UP000303027"/>
    </source>
</evidence>
<evidence type="ECO:0000256" key="5">
    <source>
        <dbReference type="ARBA" id="ARBA00022989"/>
    </source>
</evidence>
<dbReference type="Proteomes" id="UP000531761">
    <property type="component" value="Unassembled WGS sequence"/>
</dbReference>
<evidence type="ECO:0000313" key="19">
    <source>
        <dbReference type="Proteomes" id="UP000512182"/>
    </source>
</evidence>
<evidence type="ECO:0000313" key="20">
    <source>
        <dbReference type="Proteomes" id="UP000531761"/>
    </source>
</evidence>
<dbReference type="Proteomes" id="UP000254088">
    <property type="component" value="Unassembled WGS sequence"/>
</dbReference>
<dbReference type="RefSeq" id="WP_016237094.1">
    <property type="nucleotide sequence ID" value="NZ_BFLM01000074.1"/>
</dbReference>
<feature type="transmembrane region" description="Helical" evidence="7">
    <location>
        <begin position="183"/>
        <end position="204"/>
    </location>
</feature>
<feature type="transmembrane region" description="Helical" evidence="7">
    <location>
        <begin position="353"/>
        <end position="379"/>
    </location>
</feature>
<dbReference type="EMBL" id="CP026399">
    <property type="protein sequence ID" value="AUY05091.1"/>
    <property type="molecule type" value="Genomic_DNA"/>
</dbReference>
<name>A0A0B0VVK6_ECOLX</name>
<feature type="transmembrane region" description="Helical" evidence="7">
    <location>
        <begin position="44"/>
        <end position="65"/>
    </location>
</feature>
<dbReference type="PANTHER" id="PTHR30177">
    <property type="entry name" value="GLYCINE BETAINE/L-PROLINE TRANSPORT SYSTEM PERMEASE PROTEIN PROW"/>
    <property type="match status" value="1"/>
</dbReference>
<evidence type="ECO:0000313" key="16">
    <source>
        <dbReference type="Proteomes" id="UP000239554"/>
    </source>
</evidence>
<keyword evidence="4 7" id="KW-0812">Transmembrane</keyword>
<dbReference type="PATRIC" id="fig|562.7396.peg.1849"/>
<protein>
    <submittedName>
        <fullName evidence="9 12">ABC transporter permease</fullName>
    </submittedName>
    <submittedName>
        <fullName evidence="11">Osmoprotectant uptake system permease</fullName>
    </submittedName>
</protein>
<dbReference type="Pfam" id="PF00528">
    <property type="entry name" value="BPD_transp_1"/>
    <property type="match status" value="1"/>
</dbReference>